<dbReference type="GO" id="GO:0005092">
    <property type="term" value="F:GDP-dissociation inhibitor activity"/>
    <property type="evidence" value="ECO:0007669"/>
    <property type="project" value="InterPro"/>
</dbReference>
<protein>
    <recommendedName>
        <fullName evidence="5">RAE1/2 domain-containing protein</fullName>
    </recommendedName>
</protein>
<dbReference type="GO" id="GO:0005634">
    <property type="term" value="C:nucleus"/>
    <property type="evidence" value="ECO:0007669"/>
    <property type="project" value="TreeGrafter"/>
</dbReference>
<dbReference type="GO" id="GO:0016192">
    <property type="term" value="P:vesicle-mediated transport"/>
    <property type="evidence" value="ECO:0007669"/>
    <property type="project" value="TreeGrafter"/>
</dbReference>
<dbReference type="PRINTS" id="PR00891">
    <property type="entry name" value="RABGDIREP"/>
</dbReference>
<dbReference type="InterPro" id="IPR054420">
    <property type="entry name" value="RAE1_2_domI_C"/>
</dbReference>
<proteinExistence type="inferred from homology"/>
<dbReference type="OMA" id="INSEHIF"/>
<keyword evidence="4" id="KW-0963">Cytoplasm</keyword>
<keyword evidence="7" id="KW-1185">Reference proteome</keyword>
<dbReference type="Ensembl" id="ENSNGAT00000008212.1">
    <property type="protein sequence ID" value="ENSNGAP00000004895.1"/>
    <property type="gene ID" value="ENSNGAG00000006742.1"/>
</dbReference>
<dbReference type="GO" id="GO:0005096">
    <property type="term" value="F:GTPase activator activity"/>
    <property type="evidence" value="ECO:0007669"/>
    <property type="project" value="UniProtKB-KW"/>
</dbReference>
<keyword evidence="3" id="KW-0343">GTPase activation</keyword>
<dbReference type="InterPro" id="IPR018203">
    <property type="entry name" value="GDP_dissociation_inhibitor"/>
</dbReference>
<dbReference type="Proteomes" id="UP000694381">
    <property type="component" value="Unassembled WGS sequence"/>
</dbReference>
<dbReference type="PANTHER" id="PTHR11787">
    <property type="entry name" value="RAB GDP-DISSOCIATION INHIBITOR"/>
    <property type="match status" value="1"/>
</dbReference>
<dbReference type="GO" id="GO:0005968">
    <property type="term" value="C:Rab-protein geranylgeranyltransferase complex"/>
    <property type="evidence" value="ECO:0007669"/>
    <property type="project" value="InterPro"/>
</dbReference>
<dbReference type="AlphaFoldDB" id="A0A8C6W3K9"/>
<dbReference type="SUPFAM" id="SSF54373">
    <property type="entry name" value="FAD-linked reductases, C-terminal domain"/>
    <property type="match status" value="1"/>
</dbReference>
<dbReference type="GeneTree" id="ENSGT00950000182994"/>
<dbReference type="Pfam" id="PF22603">
    <property type="entry name" value="RAE1_2_domI_C"/>
    <property type="match status" value="1"/>
</dbReference>
<evidence type="ECO:0000256" key="4">
    <source>
        <dbReference type="ARBA" id="ARBA00022490"/>
    </source>
</evidence>
<evidence type="ECO:0000256" key="2">
    <source>
        <dbReference type="ARBA" id="ARBA00005593"/>
    </source>
</evidence>
<evidence type="ECO:0000259" key="5">
    <source>
        <dbReference type="Pfam" id="PF22603"/>
    </source>
</evidence>
<dbReference type="PIRSF" id="PIRSF016550">
    <property type="entry name" value="Rab_ger_ger_transf_A_euk"/>
    <property type="match status" value="1"/>
</dbReference>
<dbReference type="InterPro" id="IPR001738">
    <property type="entry name" value="Rab_escort"/>
</dbReference>
<reference evidence="6" key="1">
    <citation type="submission" date="2025-08" db="UniProtKB">
        <authorList>
            <consortium name="Ensembl"/>
        </authorList>
    </citation>
    <scope>IDENTIFICATION</scope>
</reference>
<dbReference type="SUPFAM" id="SSF51905">
    <property type="entry name" value="FAD/NAD(P)-binding domain"/>
    <property type="match status" value="1"/>
</dbReference>
<reference evidence="6" key="2">
    <citation type="submission" date="2025-09" db="UniProtKB">
        <authorList>
            <consortium name="Ensembl"/>
        </authorList>
    </citation>
    <scope>IDENTIFICATION</scope>
</reference>
<evidence type="ECO:0000256" key="3">
    <source>
        <dbReference type="ARBA" id="ARBA00022468"/>
    </source>
</evidence>
<sequence length="270" mass="30230">MTSESPCTTLDGLKCLGRYGNTPFLFPLYGQREIPQCFCRMCAVFGGIYCLHHKIQCFVVDKDSGSCRAVIDHLGQRINASSFIVEDSYLSKDTCSNMQYKQISRAVLITDQSMLETDSDQQISILRVPPLEPGTCSVRVTELCSSTMTCMKDTYLVHLTCSSSKTAREDLEPVVKKLFTPFSETEAEKEELRKPRLLWALYFNMRDSSGVSQSSYCGLPSNVYVCSGPDCALGNEPAVKQAERLFQELFPNEEFCPPPPNPEDIIFDGE</sequence>
<dbReference type="GO" id="GO:0006886">
    <property type="term" value="P:intracellular protein transport"/>
    <property type="evidence" value="ECO:0007669"/>
    <property type="project" value="InterPro"/>
</dbReference>
<name>A0A8C6W3K9_NANGA</name>
<accession>A0A8C6W3K9</accession>
<dbReference type="GO" id="GO:0007264">
    <property type="term" value="P:small GTPase-mediated signal transduction"/>
    <property type="evidence" value="ECO:0007669"/>
    <property type="project" value="InterPro"/>
</dbReference>
<dbReference type="InterPro" id="IPR036188">
    <property type="entry name" value="FAD/NAD-bd_sf"/>
</dbReference>
<evidence type="ECO:0000256" key="1">
    <source>
        <dbReference type="ARBA" id="ARBA00004514"/>
    </source>
</evidence>
<dbReference type="Gene3D" id="3.50.50.60">
    <property type="entry name" value="FAD/NAD(P)-binding domain"/>
    <property type="match status" value="2"/>
</dbReference>
<dbReference type="PANTHER" id="PTHR11787:SF9">
    <property type="entry name" value="RAB PROTEINS GERANYLGERANYLTRANSFERASE COMPONENT A 2"/>
    <property type="match status" value="1"/>
</dbReference>
<dbReference type="PRINTS" id="PR00893">
    <property type="entry name" value="RABESCORT"/>
</dbReference>
<dbReference type="GO" id="GO:0005829">
    <property type="term" value="C:cytosol"/>
    <property type="evidence" value="ECO:0007669"/>
    <property type="project" value="UniProtKB-SubCell"/>
</dbReference>
<comment type="subcellular location">
    <subcellularLocation>
        <location evidence="1">Cytoplasm</location>
        <location evidence="1">Cytosol</location>
    </subcellularLocation>
</comment>
<feature type="domain" description="RAE1/2" evidence="5">
    <location>
        <begin position="103"/>
        <end position="231"/>
    </location>
</feature>
<organism evidence="6 7">
    <name type="scientific">Nannospalax galili</name>
    <name type="common">Northern Israeli blind subterranean mole rat</name>
    <name type="synonym">Spalax galili</name>
    <dbReference type="NCBI Taxonomy" id="1026970"/>
    <lineage>
        <taxon>Eukaryota</taxon>
        <taxon>Metazoa</taxon>
        <taxon>Chordata</taxon>
        <taxon>Craniata</taxon>
        <taxon>Vertebrata</taxon>
        <taxon>Euteleostomi</taxon>
        <taxon>Mammalia</taxon>
        <taxon>Eutheria</taxon>
        <taxon>Euarchontoglires</taxon>
        <taxon>Glires</taxon>
        <taxon>Rodentia</taxon>
        <taxon>Myomorpha</taxon>
        <taxon>Muroidea</taxon>
        <taxon>Spalacidae</taxon>
        <taxon>Spalacinae</taxon>
        <taxon>Nannospalax</taxon>
    </lineage>
</organism>
<evidence type="ECO:0000313" key="6">
    <source>
        <dbReference type="Ensembl" id="ENSNGAP00000004895.1"/>
    </source>
</evidence>
<comment type="similarity">
    <text evidence="2">Belongs to the Rab GDI family.</text>
</comment>
<evidence type="ECO:0000313" key="7">
    <source>
        <dbReference type="Proteomes" id="UP000694381"/>
    </source>
</evidence>